<organism evidence="9">
    <name type="scientific">Haemonchus placei</name>
    <name type="common">Barber's pole worm</name>
    <dbReference type="NCBI Taxonomy" id="6290"/>
    <lineage>
        <taxon>Eukaryota</taxon>
        <taxon>Metazoa</taxon>
        <taxon>Ecdysozoa</taxon>
        <taxon>Nematoda</taxon>
        <taxon>Chromadorea</taxon>
        <taxon>Rhabditida</taxon>
        <taxon>Rhabditina</taxon>
        <taxon>Rhabditomorpha</taxon>
        <taxon>Strongyloidea</taxon>
        <taxon>Trichostrongylidae</taxon>
        <taxon>Haemonchus</taxon>
    </lineage>
</organism>
<dbReference type="InterPro" id="IPR051435">
    <property type="entry name" value="RING_finger_E3_ubiq-ligases"/>
</dbReference>
<dbReference type="Pfam" id="PF13445">
    <property type="entry name" value="zf-RING_UBOX"/>
    <property type="match status" value="1"/>
</dbReference>
<dbReference type="OMA" id="PCHRQEL"/>
<dbReference type="AlphaFoldDB" id="A0A0N4X3T9"/>
<evidence type="ECO:0000256" key="3">
    <source>
        <dbReference type="ARBA" id="ARBA00022833"/>
    </source>
</evidence>
<dbReference type="OrthoDB" id="5877713at2759"/>
<gene>
    <name evidence="7" type="ORF">HPLM_LOCUS19022</name>
</gene>
<keyword evidence="3" id="KW-0862">Zinc</keyword>
<keyword evidence="2 4" id="KW-0863">Zinc-finger</keyword>
<dbReference type="Proteomes" id="UP000268014">
    <property type="component" value="Unassembled WGS sequence"/>
</dbReference>
<reference evidence="7 8" key="2">
    <citation type="submission" date="2018-11" db="EMBL/GenBank/DDBJ databases">
        <authorList>
            <consortium name="Pathogen Informatics"/>
        </authorList>
    </citation>
    <scope>NUCLEOTIDE SEQUENCE [LARGE SCALE GENOMIC DNA]</scope>
    <source>
        <strain evidence="7 8">MHpl1</strain>
    </source>
</reference>
<reference evidence="9" key="1">
    <citation type="submission" date="2017-02" db="UniProtKB">
        <authorList>
            <consortium name="WormBaseParasite"/>
        </authorList>
    </citation>
    <scope>IDENTIFICATION</scope>
</reference>
<feature type="domain" description="RING-type" evidence="6">
    <location>
        <begin position="82"/>
        <end position="128"/>
    </location>
</feature>
<dbReference type="EMBL" id="UZAF01020993">
    <property type="protein sequence ID" value="VDO74571.1"/>
    <property type="molecule type" value="Genomic_DNA"/>
</dbReference>
<evidence type="ECO:0000313" key="7">
    <source>
        <dbReference type="EMBL" id="VDO74571.1"/>
    </source>
</evidence>
<feature type="region of interest" description="Disordered" evidence="5">
    <location>
        <begin position="156"/>
        <end position="175"/>
    </location>
</feature>
<dbReference type="InterPro" id="IPR027370">
    <property type="entry name" value="Znf-RING_euk"/>
</dbReference>
<dbReference type="SUPFAM" id="SSF57850">
    <property type="entry name" value="RING/U-box"/>
    <property type="match status" value="1"/>
</dbReference>
<keyword evidence="8" id="KW-1185">Reference proteome</keyword>
<evidence type="ECO:0000313" key="9">
    <source>
        <dbReference type="WBParaSite" id="HPLM_0001903101-mRNA-1"/>
    </source>
</evidence>
<name>A0A0N4X3T9_HAEPC</name>
<protein>
    <submittedName>
        <fullName evidence="9">RING-type domain-containing protein</fullName>
    </submittedName>
</protein>
<dbReference type="PANTHER" id="PTHR22791:SF6">
    <property type="entry name" value="RING-TYPE DOMAIN-CONTAINING PROTEIN"/>
    <property type="match status" value="1"/>
</dbReference>
<keyword evidence="1" id="KW-0479">Metal-binding</keyword>
<dbReference type="PANTHER" id="PTHR22791">
    <property type="entry name" value="RING-TYPE DOMAIN-CONTAINING PROTEIN"/>
    <property type="match status" value="1"/>
</dbReference>
<proteinExistence type="predicted"/>
<dbReference type="STRING" id="6290.A0A0N4X3T9"/>
<sequence>MRGAVNDVATPLFWSRFNQYSVCSPQLNCVQEFVVMSEGIVNPECDDKPTHGSDTDIVATVDENASDSNSVKSAALVDLHACGICYQLYNDSDRLPKVLSCGHTNCLSCLNSWQKHGSSPFPICAVCRKVTRRPIVSLPNNFQLLQVLRRMKLISTNSEPETSAEQRKSTTQVEEMAPGITSVCEQIDEHMSEVASLLESQLDHLNSMSTNDEHPYATEFDRLLRIVESASADLISHWEVTKRHLLHTKKAKSRTSSSVPPVFSIPGLSDFFGIGRHFDEIRTDSASDDPFDRIHDFLGLDSDTPPNAYSEFSLFGSETSHETAVSASEASSQDNENYSTVIEPREESPFLHISLIQTFDGTFGSYSYCSLCHCRLPTNTDSHRTHVLGRRHQSALGHTTDSSVTDAMRFLGLHVNRNRQPRRPRTTPLSFARRFADILHSQHRASTPETSLAQLPKGLVRHTKAVTLSLVGALITEMGGIRRKKIRILEPTPSIRITPIPPCHRQELVLVTLQSLQTAIVHCHGTVDELLKVVMVKAAVTDAGIRDSLLL</sequence>
<accession>A0A0N4X3T9</accession>
<dbReference type="WBParaSite" id="HPLM_0001903101-mRNA-1">
    <property type="protein sequence ID" value="HPLM_0001903101-mRNA-1"/>
    <property type="gene ID" value="HPLM_0001903101"/>
</dbReference>
<dbReference type="GO" id="GO:0061630">
    <property type="term" value="F:ubiquitin protein ligase activity"/>
    <property type="evidence" value="ECO:0007669"/>
    <property type="project" value="TreeGrafter"/>
</dbReference>
<evidence type="ECO:0000256" key="2">
    <source>
        <dbReference type="ARBA" id="ARBA00022771"/>
    </source>
</evidence>
<dbReference type="PROSITE" id="PS50089">
    <property type="entry name" value="ZF_RING_2"/>
    <property type="match status" value="1"/>
</dbReference>
<dbReference type="Gene3D" id="3.30.40.10">
    <property type="entry name" value="Zinc/RING finger domain, C3HC4 (zinc finger)"/>
    <property type="match status" value="1"/>
</dbReference>
<evidence type="ECO:0000256" key="1">
    <source>
        <dbReference type="ARBA" id="ARBA00022723"/>
    </source>
</evidence>
<feature type="compositionally biased region" description="Polar residues" evidence="5">
    <location>
        <begin position="156"/>
        <end position="173"/>
    </location>
</feature>
<dbReference type="SMART" id="SM00184">
    <property type="entry name" value="RING"/>
    <property type="match status" value="1"/>
</dbReference>
<dbReference type="InterPro" id="IPR001841">
    <property type="entry name" value="Znf_RING"/>
</dbReference>
<evidence type="ECO:0000256" key="5">
    <source>
        <dbReference type="SAM" id="MobiDB-lite"/>
    </source>
</evidence>
<dbReference type="GO" id="GO:0016567">
    <property type="term" value="P:protein ubiquitination"/>
    <property type="evidence" value="ECO:0007669"/>
    <property type="project" value="TreeGrafter"/>
</dbReference>
<dbReference type="GO" id="GO:0008270">
    <property type="term" value="F:zinc ion binding"/>
    <property type="evidence" value="ECO:0007669"/>
    <property type="project" value="UniProtKB-KW"/>
</dbReference>
<evidence type="ECO:0000256" key="4">
    <source>
        <dbReference type="PROSITE-ProRule" id="PRU00175"/>
    </source>
</evidence>
<evidence type="ECO:0000259" key="6">
    <source>
        <dbReference type="PROSITE" id="PS50089"/>
    </source>
</evidence>
<dbReference type="InterPro" id="IPR013083">
    <property type="entry name" value="Znf_RING/FYVE/PHD"/>
</dbReference>
<evidence type="ECO:0000313" key="8">
    <source>
        <dbReference type="Proteomes" id="UP000268014"/>
    </source>
</evidence>